<feature type="binding site" evidence="4">
    <location>
        <position position="155"/>
    </location>
    <ligand>
        <name>a divalent metal cation</name>
        <dbReference type="ChEBI" id="CHEBI:60240"/>
        <label>2</label>
    </ligand>
</feature>
<feature type="binding site" evidence="4">
    <location>
        <position position="6"/>
    </location>
    <ligand>
        <name>a divalent metal cation</name>
        <dbReference type="ChEBI" id="CHEBI:60240"/>
        <label>1</label>
    </ligand>
</feature>
<accession>I5C1P5</accession>
<dbReference type="GO" id="GO:0016788">
    <property type="term" value="F:hydrolase activity, acting on ester bonds"/>
    <property type="evidence" value="ECO:0007669"/>
    <property type="project" value="InterPro"/>
</dbReference>
<feature type="binding site" evidence="4">
    <location>
        <position position="204"/>
    </location>
    <ligand>
        <name>a divalent metal cation</name>
        <dbReference type="ChEBI" id="CHEBI:60240"/>
        <label>1</label>
    </ligand>
</feature>
<dbReference type="NCBIfam" id="TIGR00010">
    <property type="entry name" value="YchF/TatD family DNA exonuclease"/>
    <property type="match status" value="1"/>
</dbReference>
<dbReference type="SUPFAM" id="SSF51556">
    <property type="entry name" value="Metallo-dependent hydrolases"/>
    <property type="match status" value="1"/>
</dbReference>
<dbReference type="InterPro" id="IPR032466">
    <property type="entry name" value="Metal_Hydrolase"/>
</dbReference>
<protein>
    <submittedName>
        <fullName evidence="5">TatD family hydrolase</fullName>
    </submittedName>
</protein>
<dbReference type="CDD" id="cd01310">
    <property type="entry name" value="TatD_DNAse"/>
    <property type="match status" value="1"/>
</dbReference>
<dbReference type="PANTHER" id="PTHR46124">
    <property type="entry name" value="D-AMINOACYL-TRNA DEACYLASE"/>
    <property type="match status" value="1"/>
</dbReference>
<feature type="binding site" evidence="4">
    <location>
        <position position="8"/>
    </location>
    <ligand>
        <name>a divalent metal cation</name>
        <dbReference type="ChEBI" id="CHEBI:60240"/>
        <label>1</label>
    </ligand>
</feature>
<evidence type="ECO:0000256" key="4">
    <source>
        <dbReference type="PIRSR" id="PIRSR005902-1"/>
    </source>
</evidence>
<dbReference type="AlphaFoldDB" id="I5C1P5"/>
<dbReference type="PIRSF" id="PIRSF005902">
    <property type="entry name" value="DNase_TatD"/>
    <property type="match status" value="1"/>
</dbReference>
<dbReference type="InterPro" id="IPR015991">
    <property type="entry name" value="TatD/YcfH-like"/>
</dbReference>
<keyword evidence="3 5" id="KW-0378">Hydrolase</keyword>
<dbReference type="PANTHER" id="PTHR46124:SF4">
    <property type="entry name" value="HYDROLASE TATD"/>
    <property type="match status" value="1"/>
</dbReference>
<dbReference type="InterPro" id="IPR001130">
    <property type="entry name" value="TatD-like"/>
</dbReference>
<proteinExistence type="inferred from homology"/>
<evidence type="ECO:0000313" key="5">
    <source>
        <dbReference type="EMBL" id="EIM75747.1"/>
    </source>
</evidence>
<evidence type="ECO:0000256" key="2">
    <source>
        <dbReference type="ARBA" id="ARBA00022723"/>
    </source>
</evidence>
<dbReference type="GO" id="GO:0004536">
    <property type="term" value="F:DNA nuclease activity"/>
    <property type="evidence" value="ECO:0007669"/>
    <property type="project" value="InterPro"/>
</dbReference>
<dbReference type="OrthoDB" id="9810005at2"/>
<reference evidence="5 6" key="1">
    <citation type="submission" date="2012-05" db="EMBL/GenBank/DDBJ databases">
        <title>Genome sequence of Nitritalea halalkaliphila LW7.</title>
        <authorList>
            <person name="Jangir P.K."/>
            <person name="Singh A."/>
            <person name="Shivaji S."/>
            <person name="Sharma R."/>
        </authorList>
    </citation>
    <scope>NUCLEOTIDE SEQUENCE [LARGE SCALE GENOMIC DNA]</scope>
    <source>
        <strain evidence="5 6">LW7</strain>
    </source>
</reference>
<evidence type="ECO:0000256" key="1">
    <source>
        <dbReference type="ARBA" id="ARBA00009275"/>
    </source>
</evidence>
<dbReference type="GO" id="GO:0005829">
    <property type="term" value="C:cytosol"/>
    <property type="evidence" value="ECO:0007669"/>
    <property type="project" value="TreeGrafter"/>
</dbReference>
<dbReference type="RefSeq" id="WP_009055602.1">
    <property type="nucleotide sequence ID" value="NZ_AJYA01000027.1"/>
</dbReference>
<feature type="binding site" evidence="4">
    <location>
        <position position="94"/>
    </location>
    <ligand>
        <name>a divalent metal cation</name>
        <dbReference type="ChEBI" id="CHEBI:60240"/>
        <label>1</label>
    </ligand>
</feature>
<comment type="similarity">
    <text evidence="1">Belongs to the metallo-dependent hydrolases superfamily. TatD-type hydrolase family.</text>
</comment>
<dbReference type="GO" id="GO:0046872">
    <property type="term" value="F:metal ion binding"/>
    <property type="evidence" value="ECO:0007669"/>
    <property type="project" value="UniProtKB-KW"/>
</dbReference>
<dbReference type="FunFam" id="3.20.20.140:FF:000005">
    <property type="entry name" value="TatD family hydrolase"/>
    <property type="match status" value="1"/>
</dbReference>
<dbReference type="Pfam" id="PF01026">
    <property type="entry name" value="TatD_DNase"/>
    <property type="match status" value="1"/>
</dbReference>
<keyword evidence="2 4" id="KW-0479">Metal-binding</keyword>
<evidence type="ECO:0000313" key="6">
    <source>
        <dbReference type="Proteomes" id="UP000005551"/>
    </source>
</evidence>
<dbReference type="Proteomes" id="UP000005551">
    <property type="component" value="Unassembled WGS sequence"/>
</dbReference>
<evidence type="ECO:0000256" key="3">
    <source>
        <dbReference type="ARBA" id="ARBA00022801"/>
    </source>
</evidence>
<dbReference type="Gene3D" id="3.20.20.140">
    <property type="entry name" value="Metal-dependent hydrolases"/>
    <property type="match status" value="1"/>
</dbReference>
<keyword evidence="6" id="KW-1185">Reference proteome</keyword>
<gene>
    <name evidence="5" type="ORF">A3SI_12419</name>
</gene>
<dbReference type="PATRIC" id="fig|1189621.3.peg.2592"/>
<sequence>MFTDTHAHLYSSKYTKEEMPALMEEIQAAGVHHIYLPNVDLTTIEPMLELAAQYPKRCHPMMGLHPCDVKKTFEKDLYRMEDWLKQEKFVGIGETGIDLYWDKSTYAWQCEALKVQAAWAVERQLPLILHCRESIDETLDLLEALDLKGLFGIFHCFTGNVEQANRMKALGFKLGIGGVVTYKNGGLDQVLPKLELSDFVLETDAPYLAPVPHRGKRNSPAYLPFIAQKLAALLQVEEQALFAQIERNVTDVFSSHGA</sequence>
<comment type="caution">
    <text evidence="5">The sequence shown here is derived from an EMBL/GenBank/DDBJ whole genome shotgun (WGS) entry which is preliminary data.</text>
</comment>
<feature type="binding site" evidence="4">
    <location>
        <position position="130"/>
    </location>
    <ligand>
        <name>a divalent metal cation</name>
        <dbReference type="ChEBI" id="CHEBI:60240"/>
        <label>2</label>
    </ligand>
</feature>
<dbReference type="EMBL" id="AJYA01000027">
    <property type="protein sequence ID" value="EIM75747.1"/>
    <property type="molecule type" value="Genomic_DNA"/>
</dbReference>
<name>I5C1P5_9BACT</name>
<organism evidence="5 6">
    <name type="scientific">Nitritalea halalkaliphila LW7</name>
    <dbReference type="NCBI Taxonomy" id="1189621"/>
    <lineage>
        <taxon>Bacteria</taxon>
        <taxon>Pseudomonadati</taxon>
        <taxon>Bacteroidota</taxon>
        <taxon>Cytophagia</taxon>
        <taxon>Cytophagales</taxon>
        <taxon>Cyclobacteriaceae</taxon>
        <taxon>Nitritalea</taxon>
    </lineage>
</organism>
<dbReference type="STRING" id="1189621.A3SI_12419"/>